<reference evidence="4" key="1">
    <citation type="journal article" date="2020" name="Nature">
        <title>Giant virus diversity and host interactions through global metagenomics.</title>
        <authorList>
            <person name="Schulz F."/>
            <person name="Roux S."/>
            <person name="Paez-Espino D."/>
            <person name="Jungbluth S."/>
            <person name="Walsh D.A."/>
            <person name="Denef V.J."/>
            <person name="McMahon K.D."/>
            <person name="Konstantinidis K.T."/>
            <person name="Eloe-Fadrosh E.A."/>
            <person name="Kyrpides N.C."/>
            <person name="Woyke T."/>
        </authorList>
    </citation>
    <scope>NUCLEOTIDE SEQUENCE</scope>
    <source>
        <strain evidence="4">GVMAG-M-3300027708-39</strain>
    </source>
</reference>
<feature type="compositionally biased region" description="Basic residues" evidence="2">
    <location>
        <begin position="943"/>
        <end position="964"/>
    </location>
</feature>
<organism evidence="4">
    <name type="scientific">viral metagenome</name>
    <dbReference type="NCBI Taxonomy" id="1070528"/>
    <lineage>
        <taxon>unclassified sequences</taxon>
        <taxon>metagenomes</taxon>
        <taxon>organismal metagenomes</taxon>
    </lineage>
</organism>
<protein>
    <submittedName>
        <fullName evidence="4">Uncharacterized protein</fullName>
    </submittedName>
</protein>
<evidence type="ECO:0000313" key="4">
    <source>
        <dbReference type="EMBL" id="QHU04224.1"/>
    </source>
</evidence>
<feature type="compositionally biased region" description="Low complexity" evidence="2">
    <location>
        <begin position="335"/>
        <end position="356"/>
    </location>
</feature>
<name>A0A6C0JKS2_9ZZZZ</name>
<dbReference type="AlphaFoldDB" id="A0A6C0JKS2"/>
<evidence type="ECO:0000256" key="1">
    <source>
        <dbReference type="SAM" id="Coils"/>
    </source>
</evidence>
<keyword evidence="1" id="KW-0175">Coiled coil</keyword>
<evidence type="ECO:0000256" key="3">
    <source>
        <dbReference type="SAM" id="Phobius"/>
    </source>
</evidence>
<dbReference type="EMBL" id="MN740394">
    <property type="protein sequence ID" value="QHU04224.1"/>
    <property type="molecule type" value="Genomic_DNA"/>
</dbReference>
<feature type="coiled-coil region" evidence="1">
    <location>
        <begin position="511"/>
        <end position="564"/>
    </location>
</feature>
<feature type="compositionally biased region" description="Low complexity" evidence="2">
    <location>
        <begin position="859"/>
        <end position="871"/>
    </location>
</feature>
<feature type="region of interest" description="Disordered" evidence="2">
    <location>
        <begin position="914"/>
        <end position="964"/>
    </location>
</feature>
<feature type="region of interest" description="Disordered" evidence="2">
    <location>
        <begin position="852"/>
        <end position="882"/>
    </location>
</feature>
<accession>A0A6C0JKS2</accession>
<evidence type="ECO:0000256" key="2">
    <source>
        <dbReference type="SAM" id="MobiDB-lite"/>
    </source>
</evidence>
<feature type="transmembrane region" description="Helical" evidence="3">
    <location>
        <begin position="644"/>
        <end position="668"/>
    </location>
</feature>
<keyword evidence="3" id="KW-1133">Transmembrane helix</keyword>
<feature type="region of interest" description="Disordered" evidence="2">
    <location>
        <begin position="335"/>
        <end position="358"/>
    </location>
</feature>
<keyword evidence="3" id="KW-0472">Membrane</keyword>
<feature type="compositionally biased region" description="Basic residues" evidence="2">
    <location>
        <begin position="926"/>
        <end position="936"/>
    </location>
</feature>
<sequence>MGDKIVKNYILEKNFFLENYHKLNDISIYNLVDSYQFLRIMPFYKFTEEDDTNDEIKEYYKTITQMNVVLQENILNYIVVFKALKNLDKEFTKSILENAITSTDPDVIQLLQVMRESITGVGNNKNNMQGGGVSNLLCKLIILLLTLSSLTIPVKSIGPDKQYDYTEELLREVLSENADDVDIEDIKVERSGDVYEKPTQNTKQFTMGENKNFQVIEQNNNLNANFPSSFKIEQQQKVKKMKQEASNVFTALMIREKTQQELLEDFNNAVYEVNVEFKKAHQATAMNCKKLVHKFSESGYLNPSAHKLDTDFDKKETDIGETDSIFNGWFSWNTSEENTESDTTSNSTSNATSNINDIASTNNDNNKITLSSIVQNAMTNKEIASYKEQNELEKGAIFYCETLFKPSVAMFSVDSTNQWGIQTKVSGYNDFLPSMDGLQKDDFDNFKPILMEIQRKINDDLKAIESVQGSQAKKDFNYSRLKDIAEKTTILLEIIDNAKTAVYFFSSEEEFKVKINEVEDLKLQVDELNQLFDIVEPVSYREAIEEKKRDAEKTRQISEQKQIEHEAERQYNIEDLQRQQENLAIDRNATDISKAQARNFVDATVGVGAEAAKEAINKAGDVVDTSIQQIDKWTFTLSGPVWEILRIVLAIIGIGAGGVAVYGCYWVINCRMLASKAARVILPPPAQPSSQPSSQGQVAKKQSWGDYFRGKKQDMPGQLQQPGVSSQQGEEVLIFKFNDLQGLITKIDIMKNNTFEAFYSVFYANLDSAVRLENIKRYYESRKDNNYVILYNEPPTKYKLCGKFSGIQNNNILIELPDDNTIEKGYELIFDPVLNDYNSGIHKGRVMKCMNEFKDDNSNPPEQANAGQANAQPPPLIENNPNESAAANTLLTLGNVNPQQNANPNEEAAAANVLSNLRTERGGNKTYKRRSYKKRNTMGNKNYKNKNKTIKKERKTNAKTKKQA</sequence>
<proteinExistence type="predicted"/>
<keyword evidence="3" id="KW-0812">Transmembrane</keyword>